<dbReference type="GO" id="GO:0016787">
    <property type="term" value="F:hydrolase activity"/>
    <property type="evidence" value="ECO:0007669"/>
    <property type="project" value="UniProtKB-KW"/>
</dbReference>
<feature type="domain" description="HD-GYP" evidence="1">
    <location>
        <begin position="112"/>
        <end position="308"/>
    </location>
</feature>
<gene>
    <name evidence="2" type="ORF">KL86SPO_70378</name>
</gene>
<dbReference type="InterPro" id="IPR003607">
    <property type="entry name" value="HD/PDEase_dom"/>
</dbReference>
<reference evidence="2" key="1">
    <citation type="submission" date="2016-08" db="EMBL/GenBank/DDBJ databases">
        <authorList>
            <person name="Seilhamer J.J."/>
        </authorList>
    </citation>
    <scope>NUCLEOTIDE SEQUENCE</scope>
    <source>
        <strain evidence="2">86</strain>
    </source>
</reference>
<sequence>MQKVSTRHLHPGMVLARNIFSTDGILLLSADTVLNSMQIERLQHFNLPSVYIRNPLTDQLTDKDMLDTIPEVVREETRVQAVQVVQTAFQNFSANHRLESQPFKDTAEFLLKEVIENPGAMVHLTDIRTCDGYTFGHSVNVCVLSTLTGIQLGYNRFQLKELSLGALLHDAGKMLIPKEILTKAGPLTVSERKSMEQHPTLGFDLLRRQRDIPLVSAHVAFQHHEKFNGTGYTRGLKGVHIHEYARIVAIADVYDAITSDRPYKEGSLPHQAYEVMLSLANTHFDPIILRTFLNQIAIYPVGSIVRLTTGEIAVVTKVIPGLQTRPALKVIFDASGSKLENGPEIDLAQQLTIFIDKVFTAAEVAKISLGNMYFNQSLRQAQ</sequence>
<protein>
    <submittedName>
        <fullName evidence="2">Metal dependent phosphohydrolase</fullName>
    </submittedName>
</protein>
<dbReference type="EMBL" id="FMJE01000007">
    <property type="protein sequence ID" value="SCM83520.1"/>
    <property type="molecule type" value="Genomic_DNA"/>
</dbReference>
<evidence type="ECO:0000259" key="1">
    <source>
        <dbReference type="PROSITE" id="PS51832"/>
    </source>
</evidence>
<name>A0A212M1C3_9FIRM</name>
<dbReference type="SUPFAM" id="SSF109604">
    <property type="entry name" value="HD-domain/PDEase-like"/>
    <property type="match status" value="1"/>
</dbReference>
<proteinExistence type="predicted"/>
<dbReference type="SMART" id="SM00471">
    <property type="entry name" value="HDc"/>
    <property type="match status" value="1"/>
</dbReference>
<accession>A0A212M1C3</accession>
<dbReference type="AlphaFoldDB" id="A0A212M1C3"/>
<dbReference type="PROSITE" id="PS51832">
    <property type="entry name" value="HD_GYP"/>
    <property type="match status" value="1"/>
</dbReference>
<evidence type="ECO:0000313" key="2">
    <source>
        <dbReference type="EMBL" id="SCM83520.1"/>
    </source>
</evidence>
<dbReference type="Gene3D" id="1.10.3210.10">
    <property type="entry name" value="Hypothetical protein af1432"/>
    <property type="match status" value="1"/>
</dbReference>
<keyword evidence="2" id="KW-0378">Hydrolase</keyword>
<organism evidence="2">
    <name type="scientific">uncultured Sporomusa sp</name>
    <dbReference type="NCBI Taxonomy" id="307249"/>
    <lineage>
        <taxon>Bacteria</taxon>
        <taxon>Bacillati</taxon>
        <taxon>Bacillota</taxon>
        <taxon>Negativicutes</taxon>
        <taxon>Selenomonadales</taxon>
        <taxon>Sporomusaceae</taxon>
        <taxon>Sporomusa</taxon>
        <taxon>environmental samples</taxon>
    </lineage>
</organism>
<dbReference type="InterPro" id="IPR037522">
    <property type="entry name" value="HD_GYP_dom"/>
</dbReference>
<dbReference type="Pfam" id="PF13487">
    <property type="entry name" value="HD_5"/>
    <property type="match status" value="1"/>
</dbReference>
<dbReference type="PANTHER" id="PTHR43155">
    <property type="entry name" value="CYCLIC DI-GMP PHOSPHODIESTERASE PA4108-RELATED"/>
    <property type="match status" value="1"/>
</dbReference>
<dbReference type="CDD" id="cd00077">
    <property type="entry name" value="HDc"/>
    <property type="match status" value="1"/>
</dbReference>
<dbReference type="PANTHER" id="PTHR43155:SF2">
    <property type="entry name" value="CYCLIC DI-GMP PHOSPHODIESTERASE PA4108"/>
    <property type="match status" value="1"/>
</dbReference>